<dbReference type="GO" id="GO:0000287">
    <property type="term" value="F:magnesium ion binding"/>
    <property type="evidence" value="ECO:0007669"/>
    <property type="project" value="UniProtKB-UniRule"/>
</dbReference>
<feature type="binding site" evidence="8">
    <location>
        <position position="92"/>
    </location>
    <ligand>
        <name>Mg(2+)</name>
        <dbReference type="ChEBI" id="CHEBI:18420"/>
    </ligand>
</feature>
<dbReference type="InterPro" id="IPR029060">
    <property type="entry name" value="PIN-like_dom_sf"/>
</dbReference>
<dbReference type="HAMAP" id="MF_00265">
    <property type="entry name" value="VapC_Nob1"/>
    <property type="match status" value="1"/>
</dbReference>
<evidence type="ECO:0000256" key="8">
    <source>
        <dbReference type="HAMAP-Rule" id="MF_00265"/>
    </source>
</evidence>
<evidence type="ECO:0000256" key="3">
    <source>
        <dbReference type="ARBA" id="ARBA00022722"/>
    </source>
</evidence>
<evidence type="ECO:0000256" key="6">
    <source>
        <dbReference type="ARBA" id="ARBA00022842"/>
    </source>
</evidence>
<keyword evidence="2 8" id="KW-1277">Toxin-antitoxin system</keyword>
<feature type="binding site" evidence="8">
    <location>
        <position position="5"/>
    </location>
    <ligand>
        <name>Mg(2+)</name>
        <dbReference type="ChEBI" id="CHEBI:18420"/>
    </ligand>
</feature>
<comment type="cofactor">
    <cofactor evidence="1 8">
        <name>Mg(2+)</name>
        <dbReference type="ChEBI" id="CHEBI:18420"/>
    </cofactor>
</comment>
<comment type="function">
    <text evidence="8">Toxic component of a toxin-antitoxin (TA) system. An RNase.</text>
</comment>
<evidence type="ECO:0000256" key="4">
    <source>
        <dbReference type="ARBA" id="ARBA00022723"/>
    </source>
</evidence>
<evidence type="ECO:0000313" key="10">
    <source>
        <dbReference type="EMBL" id="OAD19147.1"/>
    </source>
</evidence>
<feature type="domain" description="PIN" evidence="9">
    <location>
        <begin position="4"/>
        <end position="115"/>
    </location>
</feature>
<keyword evidence="4 8" id="KW-0479">Metal-binding</keyword>
<keyword evidence="8" id="KW-0800">Toxin</keyword>
<protein>
    <recommendedName>
        <fullName evidence="8">Ribonuclease VapC</fullName>
        <shortName evidence="8">RNase VapC</shortName>
        <ecNumber evidence="8">3.1.-.-</ecNumber>
    </recommendedName>
    <alternativeName>
        <fullName evidence="8">Toxin VapC</fullName>
    </alternativeName>
</protein>
<comment type="similarity">
    <text evidence="7 8">Belongs to the PINc/VapC protein family.</text>
</comment>
<dbReference type="Pfam" id="PF01850">
    <property type="entry name" value="PIN"/>
    <property type="match status" value="1"/>
</dbReference>
<keyword evidence="6 8" id="KW-0460">Magnesium</keyword>
<dbReference type="GO" id="GO:0004540">
    <property type="term" value="F:RNA nuclease activity"/>
    <property type="evidence" value="ECO:0007669"/>
    <property type="project" value="InterPro"/>
</dbReference>
<dbReference type="PANTHER" id="PTHR33653">
    <property type="entry name" value="RIBONUCLEASE VAPC2"/>
    <property type="match status" value="1"/>
</dbReference>
<dbReference type="InterPro" id="IPR022907">
    <property type="entry name" value="VapC_family"/>
</dbReference>
<reference evidence="10 11" key="1">
    <citation type="submission" date="2016-05" db="EMBL/GenBank/DDBJ databases">
        <title>Single-cell genome of chain-forming Candidatus Thiomargarita nelsonii and comparison to other large sulfur-oxidizing bacteria.</title>
        <authorList>
            <person name="Winkel M."/>
            <person name="Salman V."/>
            <person name="Woyke T."/>
            <person name="Schulz-Vogt H."/>
            <person name="Richter M."/>
            <person name="Flood B."/>
            <person name="Bailey J."/>
            <person name="Amann R."/>
            <person name="Mussmann M."/>
        </authorList>
    </citation>
    <scope>NUCLEOTIDE SEQUENCE [LARGE SCALE GENOMIC DNA]</scope>
    <source>
        <strain evidence="10 11">THI036</strain>
    </source>
</reference>
<dbReference type="SUPFAM" id="SSF88723">
    <property type="entry name" value="PIN domain-like"/>
    <property type="match status" value="1"/>
</dbReference>
<dbReference type="AlphaFoldDB" id="A0A176RTT6"/>
<proteinExistence type="inferred from homology"/>
<dbReference type="CDD" id="cd18741">
    <property type="entry name" value="PIN_VapC4-5_FitB-like"/>
    <property type="match status" value="1"/>
</dbReference>
<evidence type="ECO:0000256" key="5">
    <source>
        <dbReference type="ARBA" id="ARBA00022801"/>
    </source>
</evidence>
<keyword evidence="5 8" id="KW-0378">Hydrolase</keyword>
<dbReference type="GO" id="GO:0090729">
    <property type="term" value="F:toxin activity"/>
    <property type="evidence" value="ECO:0007669"/>
    <property type="project" value="UniProtKB-KW"/>
</dbReference>
<name>A0A176RTT6_9GAMM</name>
<dbReference type="EMBL" id="LUTY01002925">
    <property type="protein sequence ID" value="OAD19147.1"/>
    <property type="molecule type" value="Genomic_DNA"/>
</dbReference>
<dbReference type="InterPro" id="IPR050556">
    <property type="entry name" value="Type_II_TA_system_RNase"/>
</dbReference>
<organism evidence="10 11">
    <name type="scientific">Candidatus Thiomargarita nelsonii</name>
    <dbReference type="NCBI Taxonomy" id="1003181"/>
    <lineage>
        <taxon>Bacteria</taxon>
        <taxon>Pseudomonadati</taxon>
        <taxon>Pseudomonadota</taxon>
        <taxon>Gammaproteobacteria</taxon>
        <taxon>Thiotrichales</taxon>
        <taxon>Thiotrichaceae</taxon>
        <taxon>Thiomargarita</taxon>
    </lineage>
</organism>
<evidence type="ECO:0000256" key="1">
    <source>
        <dbReference type="ARBA" id="ARBA00001946"/>
    </source>
</evidence>
<keyword evidence="11" id="KW-1185">Reference proteome</keyword>
<evidence type="ECO:0000256" key="2">
    <source>
        <dbReference type="ARBA" id="ARBA00022649"/>
    </source>
</evidence>
<comment type="caution">
    <text evidence="10">The sequence shown here is derived from an EMBL/GenBank/DDBJ whole genome shotgun (WGS) entry which is preliminary data.</text>
</comment>
<sequence length="126" mass="14393">MTLADTDILIDMGRGIATAIDRIEEEERKHKVAISTITQMELLVGCRNKAEMRSLEQFLTRFELIRIESSIADMGVELLRKYRLSHGLLIPDALIAATALVLDYALLSKNQRDFRFIENLDLLVYP</sequence>
<dbReference type="GO" id="GO:0016787">
    <property type="term" value="F:hydrolase activity"/>
    <property type="evidence" value="ECO:0007669"/>
    <property type="project" value="UniProtKB-KW"/>
</dbReference>
<accession>A0A176RTT6</accession>
<dbReference type="EC" id="3.1.-.-" evidence="8"/>
<dbReference type="InterPro" id="IPR002716">
    <property type="entry name" value="PIN_dom"/>
</dbReference>
<dbReference type="Gene3D" id="3.40.50.1010">
    <property type="entry name" value="5'-nuclease"/>
    <property type="match status" value="1"/>
</dbReference>
<evidence type="ECO:0000256" key="7">
    <source>
        <dbReference type="ARBA" id="ARBA00038093"/>
    </source>
</evidence>
<gene>
    <name evidence="8" type="primary">vapC</name>
    <name evidence="10" type="ORF">THIOM_005233</name>
</gene>
<dbReference type="PATRIC" id="fig|1003181.4.peg.6936"/>
<dbReference type="PANTHER" id="PTHR33653:SF1">
    <property type="entry name" value="RIBONUCLEASE VAPC2"/>
    <property type="match status" value="1"/>
</dbReference>
<keyword evidence="3 8" id="KW-0540">Nuclease</keyword>
<dbReference type="Proteomes" id="UP000076962">
    <property type="component" value="Unassembled WGS sequence"/>
</dbReference>
<evidence type="ECO:0000259" key="9">
    <source>
        <dbReference type="Pfam" id="PF01850"/>
    </source>
</evidence>
<evidence type="ECO:0000313" key="11">
    <source>
        <dbReference type="Proteomes" id="UP000076962"/>
    </source>
</evidence>